<dbReference type="EMBL" id="CM042889">
    <property type="protein sequence ID" value="KAI4320021.1"/>
    <property type="molecule type" value="Genomic_DNA"/>
</dbReference>
<gene>
    <name evidence="1" type="ORF">MLD38_033548</name>
</gene>
<name>A0ACB9M8Y2_9MYRT</name>
<sequence length="1087" mass="119685">MGNHKQQVISRFFSPKPQPHPAVDPSSQPPPPPPPAPPSSRTSPAKVAAVVQFSPYNSKRRLSSLHRESPPTPPVKKPRIPKLSPHTHNPVHTLPSTSKSCLVDQKAYTPLEQQVLDLKSRHPDVLLMVEVGYKYRFFGEDAETAANVLGIYAHMSHNFVTASIPTFRLNVHLRRLVNAGYKVGVVKQTETATIKSHGPNKCGPFSRGLSALYTKATLEAAEGVGEDEERFGGESNYLMCIVEEVLSAKIVDGDRGIGDDVRIGFVGVEMSAGEVVYGELGDDTMRSRLESVMLSLSPVELIVCQPVSSLTKKFLSSYVGSSSSVRIEEVVLHKLSCGNAREEMMKLYETMSGHVTSGSHLYDGRAESAFKRTVEVLMHIPDLAVQALVLIVRHLSQFGFEKILCLGESFKPYSGKKEMILSGNALQQLEILRNNHNGSEAGSLLQIMNNTLTIYGSRLLRHWVTHPLCDRNMIAARLDAVAEIAESVSSSKAGWGADITHGQDDLQCIKQPELNPLLSSVLTHLSRCPDLQRGITRIFYRTATAKEFIAVVQAILYTGKQLQPLIMKDSGNGQIYSQSLQSNLLRRLVSTVSSSSLIAITTRLLSVLNFEAADQGDLSSLIIGSDSQFPEVVRCRQAVQLAKDNLDSLISSCRKQVGRRNLEFITVSGITHLLELPVEVKVPLNWVKVNSTKKTVRYHPPEVSNALDQLTLANEELAIACRAAWLGFLEEFGSYYSEFQASVQALAALDCLYSLAVLSKNKSYIRPVLLNNDDPAQIEIRSGRHPVLETLLHDSFVPNDTNLHANRESCQIITGPNMGGKSCYIRQVALIVLMAQVGSFVPAVSAKLHVSDGIYTRMGATDSIQQGRSTFLEELSEASHIIHNCTPHSLVIIDELGRGTSTHDGVAIAYSTLHYLLEMKRCMILFVTHYPQIADIRSEFPGSVGAYHVSYLTTHKDVAHEDVTYLYKLKSGVSGRSFGLKVAELAQIPPACVSRAGNMASKLEIVMKNRSRYRSESTIDNNETATGKVAPILNTPDRVDGSNKLTPDYEEFFFTLKSALAEDDLARSYSSLLRARNLAKQLTMTTW</sequence>
<dbReference type="Proteomes" id="UP001057402">
    <property type="component" value="Chromosome 10"/>
</dbReference>
<evidence type="ECO:0000313" key="1">
    <source>
        <dbReference type="EMBL" id="KAI4320021.1"/>
    </source>
</evidence>
<protein>
    <submittedName>
        <fullName evidence="1">Uncharacterized protein</fullName>
    </submittedName>
</protein>
<keyword evidence="2" id="KW-1185">Reference proteome</keyword>
<evidence type="ECO:0000313" key="2">
    <source>
        <dbReference type="Proteomes" id="UP001057402"/>
    </source>
</evidence>
<comment type="caution">
    <text evidence="1">The sequence shown here is derived from an EMBL/GenBank/DDBJ whole genome shotgun (WGS) entry which is preliminary data.</text>
</comment>
<accession>A0ACB9M8Y2</accession>
<proteinExistence type="predicted"/>
<organism evidence="1 2">
    <name type="scientific">Melastoma candidum</name>
    <dbReference type="NCBI Taxonomy" id="119954"/>
    <lineage>
        <taxon>Eukaryota</taxon>
        <taxon>Viridiplantae</taxon>
        <taxon>Streptophyta</taxon>
        <taxon>Embryophyta</taxon>
        <taxon>Tracheophyta</taxon>
        <taxon>Spermatophyta</taxon>
        <taxon>Magnoliopsida</taxon>
        <taxon>eudicotyledons</taxon>
        <taxon>Gunneridae</taxon>
        <taxon>Pentapetalae</taxon>
        <taxon>rosids</taxon>
        <taxon>malvids</taxon>
        <taxon>Myrtales</taxon>
        <taxon>Melastomataceae</taxon>
        <taxon>Melastomatoideae</taxon>
        <taxon>Melastomateae</taxon>
        <taxon>Melastoma</taxon>
    </lineage>
</organism>
<reference evidence="2" key="1">
    <citation type="journal article" date="2023" name="Front. Plant Sci.">
        <title>Chromosomal-level genome assembly of Melastoma candidum provides insights into trichome evolution.</title>
        <authorList>
            <person name="Zhong Y."/>
            <person name="Wu W."/>
            <person name="Sun C."/>
            <person name="Zou P."/>
            <person name="Liu Y."/>
            <person name="Dai S."/>
            <person name="Zhou R."/>
        </authorList>
    </citation>
    <scope>NUCLEOTIDE SEQUENCE [LARGE SCALE GENOMIC DNA]</scope>
</reference>